<gene>
    <name evidence="1" type="ORF">COLO4_28726</name>
</gene>
<name>A0A1R3HIJ1_9ROSI</name>
<sequence length="59" mass="6871">MFFLFIGQFTFRYDSFERVPATKSGKPNVVNINIDLPTCKTQRVRYQLIKRADKSKQAG</sequence>
<reference evidence="2" key="1">
    <citation type="submission" date="2013-09" db="EMBL/GenBank/DDBJ databases">
        <title>Corchorus olitorius genome sequencing.</title>
        <authorList>
            <person name="Alam M."/>
            <person name="Haque M.S."/>
            <person name="Islam M.S."/>
            <person name="Emdad E.M."/>
            <person name="Islam M.M."/>
            <person name="Ahmed B."/>
            <person name="Halim A."/>
            <person name="Hossen Q.M.M."/>
            <person name="Hossain M.Z."/>
            <person name="Ahmed R."/>
            <person name="Khan M.M."/>
            <person name="Islam R."/>
            <person name="Rashid M.M."/>
            <person name="Khan S.A."/>
            <person name="Rahman M.S."/>
            <person name="Alam M."/>
            <person name="Yahiya A.S."/>
            <person name="Khan M.S."/>
            <person name="Azam M.S."/>
            <person name="Haque T."/>
            <person name="Lashkar M.Z.H."/>
            <person name="Akhand A.I."/>
            <person name="Morshed G."/>
            <person name="Roy S."/>
            <person name="Uddin K.S."/>
            <person name="Rabeya T."/>
            <person name="Hossain A.S."/>
            <person name="Chowdhury A."/>
            <person name="Snigdha A.R."/>
            <person name="Mortoza M.S."/>
            <person name="Matin S.A."/>
            <person name="Hoque S.M.E."/>
            <person name="Islam M.K."/>
            <person name="Roy D.K."/>
            <person name="Haider R."/>
            <person name="Moosa M.M."/>
            <person name="Elias S.M."/>
            <person name="Hasan A.M."/>
            <person name="Jahan S."/>
            <person name="Shafiuddin M."/>
            <person name="Mahmood N."/>
            <person name="Shommy N.S."/>
        </authorList>
    </citation>
    <scope>NUCLEOTIDE SEQUENCE [LARGE SCALE GENOMIC DNA]</scope>
    <source>
        <strain evidence="2">cv. O-4</strain>
    </source>
</reference>
<protein>
    <submittedName>
        <fullName evidence="1">Uncharacterized protein</fullName>
    </submittedName>
</protein>
<evidence type="ECO:0000313" key="1">
    <source>
        <dbReference type="EMBL" id="OMO70176.1"/>
    </source>
</evidence>
<dbReference type="AlphaFoldDB" id="A0A1R3HIJ1"/>
<comment type="caution">
    <text evidence="1">The sequence shown here is derived from an EMBL/GenBank/DDBJ whole genome shotgun (WGS) entry which is preliminary data.</text>
</comment>
<accession>A0A1R3HIJ1</accession>
<keyword evidence="2" id="KW-1185">Reference proteome</keyword>
<evidence type="ECO:0000313" key="2">
    <source>
        <dbReference type="Proteomes" id="UP000187203"/>
    </source>
</evidence>
<dbReference type="EMBL" id="AWUE01020031">
    <property type="protein sequence ID" value="OMO70176.1"/>
    <property type="molecule type" value="Genomic_DNA"/>
</dbReference>
<dbReference type="Proteomes" id="UP000187203">
    <property type="component" value="Unassembled WGS sequence"/>
</dbReference>
<proteinExistence type="predicted"/>
<organism evidence="1 2">
    <name type="scientific">Corchorus olitorius</name>
    <dbReference type="NCBI Taxonomy" id="93759"/>
    <lineage>
        <taxon>Eukaryota</taxon>
        <taxon>Viridiplantae</taxon>
        <taxon>Streptophyta</taxon>
        <taxon>Embryophyta</taxon>
        <taxon>Tracheophyta</taxon>
        <taxon>Spermatophyta</taxon>
        <taxon>Magnoliopsida</taxon>
        <taxon>eudicotyledons</taxon>
        <taxon>Gunneridae</taxon>
        <taxon>Pentapetalae</taxon>
        <taxon>rosids</taxon>
        <taxon>malvids</taxon>
        <taxon>Malvales</taxon>
        <taxon>Malvaceae</taxon>
        <taxon>Grewioideae</taxon>
        <taxon>Apeibeae</taxon>
        <taxon>Corchorus</taxon>
    </lineage>
</organism>